<keyword evidence="1" id="KW-0472">Membrane</keyword>
<dbReference type="AlphaFoldDB" id="B9FVF9"/>
<evidence type="ECO:0000256" key="1">
    <source>
        <dbReference type="SAM" id="Phobius"/>
    </source>
</evidence>
<accession>B9FVF9</accession>
<dbReference type="EMBL" id="CM000144">
    <property type="protein sequence ID" value="EEE66546.1"/>
    <property type="molecule type" value="Genomic_DNA"/>
</dbReference>
<keyword evidence="1" id="KW-0812">Transmembrane</keyword>
<proteinExistence type="predicted"/>
<name>B9FVF9_ORYSJ</name>
<keyword evidence="1" id="KW-1133">Transmembrane helix</keyword>
<feature type="transmembrane region" description="Helical" evidence="1">
    <location>
        <begin position="41"/>
        <end position="64"/>
    </location>
</feature>
<evidence type="ECO:0000313" key="2">
    <source>
        <dbReference type="EMBL" id="EEE66546.1"/>
    </source>
</evidence>
<sequence>MRRRRKRTLCRGKARILHFGLANPSVCRLWNSKGKVTMRSLFYVTFLAILSINVHSSACLRLLAETPLPVIPNGQPGAPAPPPPANIPVNLPANVPPEMPANLPANVPPEMLASLPANLPANVATGDGGQLAGQRATGNAVQDSANVSPEVLAHLPPDVLAQLPANVSSSRPNVPPEKLVAEVAAAGKNQPAVAAAAGIPQMPKMPDFSGLTDLSFPPMPSAKMPSMPHNITLFGFDVQIPEFINKMVDEETT</sequence>
<organism evidence="2">
    <name type="scientific">Oryza sativa subsp. japonica</name>
    <name type="common">Rice</name>
    <dbReference type="NCBI Taxonomy" id="39947"/>
    <lineage>
        <taxon>Eukaryota</taxon>
        <taxon>Viridiplantae</taxon>
        <taxon>Streptophyta</taxon>
        <taxon>Embryophyta</taxon>
        <taxon>Tracheophyta</taxon>
        <taxon>Spermatophyta</taxon>
        <taxon>Magnoliopsida</taxon>
        <taxon>Liliopsida</taxon>
        <taxon>Poales</taxon>
        <taxon>Poaceae</taxon>
        <taxon>BOP clade</taxon>
        <taxon>Oryzoideae</taxon>
        <taxon>Oryzeae</taxon>
        <taxon>Oryzinae</taxon>
        <taxon>Oryza</taxon>
        <taxon>Oryza sativa</taxon>
    </lineage>
</organism>
<gene>
    <name evidence="2" type="ORF">OsJ_23050</name>
</gene>
<reference evidence="2" key="1">
    <citation type="journal article" date="2005" name="PLoS Biol.">
        <title>The genomes of Oryza sativa: a history of duplications.</title>
        <authorList>
            <person name="Yu J."/>
            <person name="Wang J."/>
            <person name="Lin W."/>
            <person name="Li S."/>
            <person name="Li H."/>
            <person name="Zhou J."/>
            <person name="Ni P."/>
            <person name="Dong W."/>
            <person name="Hu S."/>
            <person name="Zeng C."/>
            <person name="Zhang J."/>
            <person name="Zhang Y."/>
            <person name="Li R."/>
            <person name="Xu Z."/>
            <person name="Li S."/>
            <person name="Li X."/>
            <person name="Zheng H."/>
            <person name="Cong L."/>
            <person name="Lin L."/>
            <person name="Yin J."/>
            <person name="Geng J."/>
            <person name="Li G."/>
            <person name="Shi J."/>
            <person name="Liu J."/>
            <person name="Lv H."/>
            <person name="Li J."/>
            <person name="Wang J."/>
            <person name="Deng Y."/>
            <person name="Ran L."/>
            <person name="Shi X."/>
            <person name="Wang X."/>
            <person name="Wu Q."/>
            <person name="Li C."/>
            <person name="Ren X."/>
            <person name="Wang J."/>
            <person name="Wang X."/>
            <person name="Li D."/>
            <person name="Liu D."/>
            <person name="Zhang X."/>
            <person name="Ji Z."/>
            <person name="Zhao W."/>
            <person name="Sun Y."/>
            <person name="Zhang Z."/>
            <person name="Bao J."/>
            <person name="Han Y."/>
            <person name="Dong L."/>
            <person name="Ji J."/>
            <person name="Chen P."/>
            <person name="Wu S."/>
            <person name="Liu J."/>
            <person name="Xiao Y."/>
            <person name="Bu D."/>
            <person name="Tan J."/>
            <person name="Yang L."/>
            <person name="Ye C."/>
            <person name="Zhang J."/>
            <person name="Xu J."/>
            <person name="Zhou Y."/>
            <person name="Yu Y."/>
            <person name="Zhang B."/>
            <person name="Zhuang S."/>
            <person name="Wei H."/>
            <person name="Liu B."/>
            <person name="Lei M."/>
            <person name="Yu H."/>
            <person name="Li Y."/>
            <person name="Xu H."/>
            <person name="Wei S."/>
            <person name="He X."/>
            <person name="Fang L."/>
            <person name="Zhang Z."/>
            <person name="Zhang Y."/>
            <person name="Huang X."/>
            <person name="Su Z."/>
            <person name="Tong W."/>
            <person name="Li J."/>
            <person name="Tong Z."/>
            <person name="Li S."/>
            <person name="Ye J."/>
            <person name="Wang L."/>
            <person name="Fang L."/>
            <person name="Lei T."/>
            <person name="Chen C."/>
            <person name="Chen H."/>
            <person name="Xu Z."/>
            <person name="Li H."/>
            <person name="Huang H."/>
            <person name="Zhang F."/>
            <person name="Xu H."/>
            <person name="Li N."/>
            <person name="Zhao C."/>
            <person name="Li S."/>
            <person name="Dong L."/>
            <person name="Huang Y."/>
            <person name="Li L."/>
            <person name="Xi Y."/>
            <person name="Qi Q."/>
            <person name="Li W."/>
            <person name="Zhang B."/>
            <person name="Hu W."/>
            <person name="Zhang Y."/>
            <person name="Tian X."/>
            <person name="Jiao Y."/>
            <person name="Liang X."/>
            <person name="Jin J."/>
            <person name="Gao L."/>
            <person name="Zheng W."/>
            <person name="Hao B."/>
            <person name="Liu S."/>
            <person name="Wang W."/>
            <person name="Yuan L."/>
            <person name="Cao M."/>
            <person name="McDermott J."/>
            <person name="Samudrala R."/>
            <person name="Wang J."/>
            <person name="Wong G.K."/>
            <person name="Yang H."/>
        </authorList>
    </citation>
    <scope>NUCLEOTIDE SEQUENCE [LARGE SCALE GENOMIC DNA]</scope>
</reference>
<protein>
    <submittedName>
        <fullName evidence="2">Uncharacterized protein</fullName>
    </submittedName>
</protein>
<dbReference type="Proteomes" id="UP000007752">
    <property type="component" value="Chromosome 7"/>
</dbReference>
<reference evidence="2" key="2">
    <citation type="submission" date="2008-12" db="EMBL/GenBank/DDBJ databases">
        <title>Improved gene annotation of the rice (Oryza sativa) genomes.</title>
        <authorList>
            <person name="Wang J."/>
            <person name="Li R."/>
            <person name="Fan W."/>
            <person name="Huang Q."/>
            <person name="Zhang J."/>
            <person name="Zhou Y."/>
            <person name="Hu Y."/>
            <person name="Zi S."/>
            <person name="Li J."/>
            <person name="Ni P."/>
            <person name="Zheng H."/>
            <person name="Zhang Y."/>
            <person name="Zhao M."/>
            <person name="Hao Q."/>
            <person name="McDermott J."/>
            <person name="Samudrala R."/>
            <person name="Kristiansen K."/>
            <person name="Wong G.K.-S."/>
        </authorList>
    </citation>
    <scope>NUCLEOTIDE SEQUENCE</scope>
</reference>